<dbReference type="GO" id="GO:0016757">
    <property type="term" value="F:glycosyltransferase activity"/>
    <property type="evidence" value="ECO:0007669"/>
    <property type="project" value="UniProtKB-KW"/>
</dbReference>
<organism evidence="4 5">
    <name type="scientific">Aquipuribacter nitratireducens</name>
    <dbReference type="NCBI Taxonomy" id="650104"/>
    <lineage>
        <taxon>Bacteria</taxon>
        <taxon>Bacillati</taxon>
        <taxon>Actinomycetota</taxon>
        <taxon>Actinomycetes</taxon>
        <taxon>Micrococcales</taxon>
        <taxon>Intrasporangiaceae</taxon>
        <taxon>Aquipuribacter</taxon>
    </lineage>
</organism>
<evidence type="ECO:0000259" key="3">
    <source>
        <dbReference type="Pfam" id="PF13579"/>
    </source>
</evidence>
<evidence type="ECO:0000256" key="1">
    <source>
        <dbReference type="ARBA" id="ARBA00022676"/>
    </source>
</evidence>
<proteinExistence type="predicted"/>
<dbReference type="Pfam" id="PF13692">
    <property type="entry name" value="Glyco_trans_1_4"/>
    <property type="match status" value="1"/>
</dbReference>
<accession>A0ABW0GNP7</accession>
<dbReference type="Gene3D" id="3.40.50.2000">
    <property type="entry name" value="Glycogen Phosphorylase B"/>
    <property type="match status" value="2"/>
</dbReference>
<dbReference type="InterPro" id="IPR028098">
    <property type="entry name" value="Glyco_trans_4-like_N"/>
</dbReference>
<keyword evidence="5" id="KW-1185">Reference proteome</keyword>
<gene>
    <name evidence="4" type="ORF">ACFPJ6_12495</name>
</gene>
<sequence length="390" mass="40175">MTVTVLVGPTGRRPLGATARSLADAAELATRLRERGRDVRLVSALEPTALQHDDAAPAAALVDADIFEPAPAGAQRHDGISAAGPIARRLAQEAPEGTVHAVGWRAAAVAATARASTGTPVVAHADQLPSWPGDDRLDGSVLGRLGWAALAAADAVLVENEWARGVATQRGVPKPTLHVANPGLSSPTDLDPVVVPADGGVVVLSVGDPADVGALRPVAEAVLHHPGARLVVGRTTGLDEATAGVVKERLRTLPVVRRLGTRCVVERRPADLVCPEAHLVVDVSTQPGRGLGVLAAMAACRAVVVSGTGGADEMVVDRVTGLVVEPRDRTGTRAAVADLLSDAFRLEAYGLAGHERVGATYAPDRFVDTVVGLHDDLSDRRTGPAQEVLA</sequence>
<evidence type="ECO:0000313" key="5">
    <source>
        <dbReference type="Proteomes" id="UP001596122"/>
    </source>
</evidence>
<evidence type="ECO:0000256" key="2">
    <source>
        <dbReference type="ARBA" id="ARBA00022679"/>
    </source>
</evidence>
<feature type="domain" description="Glycosyltransferase subfamily 4-like N-terminal" evidence="3">
    <location>
        <begin position="25"/>
        <end position="181"/>
    </location>
</feature>
<protein>
    <submittedName>
        <fullName evidence="4">Glycosyltransferase</fullName>
        <ecNumber evidence="4">2.4.-.-</ecNumber>
    </submittedName>
</protein>
<reference evidence="5" key="1">
    <citation type="journal article" date="2019" name="Int. J. Syst. Evol. Microbiol.">
        <title>The Global Catalogue of Microorganisms (GCM) 10K type strain sequencing project: providing services to taxonomists for standard genome sequencing and annotation.</title>
        <authorList>
            <consortium name="The Broad Institute Genomics Platform"/>
            <consortium name="The Broad Institute Genome Sequencing Center for Infectious Disease"/>
            <person name="Wu L."/>
            <person name="Ma J."/>
        </authorList>
    </citation>
    <scope>NUCLEOTIDE SEQUENCE [LARGE SCALE GENOMIC DNA]</scope>
    <source>
        <strain evidence="5">CCUG 43114</strain>
    </source>
</reference>
<evidence type="ECO:0000313" key="4">
    <source>
        <dbReference type="EMBL" id="MFC5381610.1"/>
    </source>
</evidence>
<comment type="caution">
    <text evidence="4">The sequence shown here is derived from an EMBL/GenBank/DDBJ whole genome shotgun (WGS) entry which is preliminary data.</text>
</comment>
<dbReference type="SUPFAM" id="SSF53756">
    <property type="entry name" value="UDP-Glycosyltransferase/glycogen phosphorylase"/>
    <property type="match status" value="1"/>
</dbReference>
<dbReference type="EC" id="2.4.-.-" evidence="4"/>
<dbReference type="Pfam" id="PF13579">
    <property type="entry name" value="Glyco_trans_4_4"/>
    <property type="match status" value="1"/>
</dbReference>
<dbReference type="Proteomes" id="UP001596122">
    <property type="component" value="Unassembled WGS sequence"/>
</dbReference>
<name>A0ABW0GNP7_9MICO</name>
<dbReference type="RefSeq" id="WP_340269539.1">
    <property type="nucleotide sequence ID" value="NZ_JBBEOG010000004.1"/>
</dbReference>
<keyword evidence="1 4" id="KW-0328">Glycosyltransferase</keyword>
<keyword evidence="2 4" id="KW-0808">Transferase</keyword>
<dbReference type="EMBL" id="JBHSLD010000009">
    <property type="protein sequence ID" value="MFC5381610.1"/>
    <property type="molecule type" value="Genomic_DNA"/>
</dbReference>